<sequence>MHWYRRYQSNGLQRKRIIIQNVFKSITTSSALFALRSSITEFTLVIAPDNTCSNQLVVASNVNLRQLARRQLVRRQFACRRPTPTCETEPRPSTSGVAAAAEEAGDTPSANLRSRPSTSAASRQATPTSSARSSAAAAESRGPVDSGSDFSDDFDSSDGDSGFEFLLNSDSDDSDPGTLQLPRNNRRAKVDGPGQQNVV</sequence>
<organism evidence="2 3">
    <name type="scientific">Octopus vulgaris</name>
    <name type="common">Common octopus</name>
    <dbReference type="NCBI Taxonomy" id="6645"/>
    <lineage>
        <taxon>Eukaryota</taxon>
        <taxon>Metazoa</taxon>
        <taxon>Spiralia</taxon>
        <taxon>Lophotrochozoa</taxon>
        <taxon>Mollusca</taxon>
        <taxon>Cephalopoda</taxon>
        <taxon>Coleoidea</taxon>
        <taxon>Octopodiformes</taxon>
        <taxon>Octopoda</taxon>
        <taxon>Incirrata</taxon>
        <taxon>Octopodidae</taxon>
        <taxon>Octopus</taxon>
    </lineage>
</organism>
<dbReference type="EMBL" id="OX597818">
    <property type="protein sequence ID" value="CAI9723382.1"/>
    <property type="molecule type" value="Genomic_DNA"/>
</dbReference>
<gene>
    <name evidence="2" type="ORF">OCTVUL_1B012054</name>
</gene>
<proteinExistence type="predicted"/>
<evidence type="ECO:0000256" key="1">
    <source>
        <dbReference type="SAM" id="MobiDB-lite"/>
    </source>
</evidence>
<feature type="compositionally biased region" description="Low complexity" evidence="1">
    <location>
        <begin position="82"/>
        <end position="95"/>
    </location>
</feature>
<protein>
    <submittedName>
        <fullName evidence="2">Uncharacterized protein</fullName>
    </submittedName>
</protein>
<dbReference type="AlphaFoldDB" id="A0AA36F3Q5"/>
<feature type="region of interest" description="Disordered" evidence="1">
    <location>
        <begin position="82"/>
        <end position="199"/>
    </location>
</feature>
<keyword evidence="3" id="KW-1185">Reference proteome</keyword>
<evidence type="ECO:0000313" key="2">
    <source>
        <dbReference type="EMBL" id="CAI9723382.1"/>
    </source>
</evidence>
<feature type="compositionally biased region" description="Low complexity" evidence="1">
    <location>
        <begin position="113"/>
        <end position="149"/>
    </location>
</feature>
<accession>A0AA36F3Q5</accession>
<evidence type="ECO:0000313" key="3">
    <source>
        <dbReference type="Proteomes" id="UP001162480"/>
    </source>
</evidence>
<name>A0AA36F3Q5_OCTVU</name>
<reference evidence="2" key="1">
    <citation type="submission" date="2023-08" db="EMBL/GenBank/DDBJ databases">
        <authorList>
            <person name="Alioto T."/>
            <person name="Alioto T."/>
            <person name="Gomez Garrido J."/>
        </authorList>
    </citation>
    <scope>NUCLEOTIDE SEQUENCE</scope>
</reference>
<dbReference type="Proteomes" id="UP001162480">
    <property type="component" value="Chromosome 5"/>
</dbReference>